<dbReference type="Proteomes" id="UP000274756">
    <property type="component" value="Unassembled WGS sequence"/>
</dbReference>
<reference evidence="2 4" key="2">
    <citation type="submission" date="2018-11" db="EMBL/GenBank/DDBJ databases">
        <authorList>
            <consortium name="Pathogen Informatics"/>
        </authorList>
    </citation>
    <scope>NUCLEOTIDE SEQUENCE [LARGE SCALE GENOMIC DNA]</scope>
</reference>
<dbReference type="AlphaFoldDB" id="A0A0N4U6Q6"/>
<evidence type="ECO:0000313" key="2">
    <source>
        <dbReference type="EMBL" id="VDN57009.1"/>
    </source>
</evidence>
<proteinExistence type="predicted"/>
<organism evidence="3 5">
    <name type="scientific">Dracunculus medinensis</name>
    <name type="common">Guinea worm</name>
    <dbReference type="NCBI Taxonomy" id="318479"/>
    <lineage>
        <taxon>Eukaryota</taxon>
        <taxon>Metazoa</taxon>
        <taxon>Ecdysozoa</taxon>
        <taxon>Nematoda</taxon>
        <taxon>Chromadorea</taxon>
        <taxon>Rhabditida</taxon>
        <taxon>Spirurina</taxon>
        <taxon>Dracunculoidea</taxon>
        <taxon>Dracunculidae</taxon>
        <taxon>Dracunculus</taxon>
    </lineage>
</organism>
<evidence type="ECO:0000256" key="1">
    <source>
        <dbReference type="SAM" id="Phobius"/>
    </source>
</evidence>
<evidence type="ECO:0000313" key="4">
    <source>
        <dbReference type="Proteomes" id="UP000274756"/>
    </source>
</evidence>
<evidence type="ECO:0000313" key="5">
    <source>
        <dbReference type="WBParaSite" id="DME_0000262201-mRNA-1"/>
    </source>
</evidence>
<dbReference type="EMBL" id="UYYG01001158">
    <property type="protein sequence ID" value="VDN57009.1"/>
    <property type="molecule type" value="Genomic_DNA"/>
</dbReference>
<sequence length="115" mass="13241">MSSLLFISTRPLTQNVMIRILSMRSASATAVPPPAKIQLPKPKEPGHIQYQRFWSRDKRYKPQVPGDTPARLLFGRLGHAYEIYPLLFLGFVWFCGFLVISYTSLSKIEVWIDRS</sequence>
<protein>
    <submittedName>
        <fullName evidence="5">Succinate dehydrogenase assembly factor 4, mitochondrial</fullName>
    </submittedName>
</protein>
<dbReference type="OrthoDB" id="5826678at2759"/>
<dbReference type="WBParaSite" id="DME_0000262201-mRNA-1">
    <property type="protein sequence ID" value="DME_0000262201-mRNA-1"/>
    <property type="gene ID" value="DME_0000262201"/>
</dbReference>
<reference evidence="5" key="1">
    <citation type="submission" date="2017-02" db="UniProtKB">
        <authorList>
            <consortium name="WormBaseParasite"/>
        </authorList>
    </citation>
    <scope>IDENTIFICATION</scope>
</reference>
<feature type="transmembrane region" description="Helical" evidence="1">
    <location>
        <begin position="83"/>
        <end position="105"/>
    </location>
</feature>
<accession>A0A0N4U6Q6</accession>
<name>A0A0N4U6Q6_DRAME</name>
<keyword evidence="1" id="KW-0472">Membrane</keyword>
<evidence type="ECO:0000313" key="3">
    <source>
        <dbReference type="Proteomes" id="UP000038040"/>
    </source>
</evidence>
<dbReference type="Proteomes" id="UP000038040">
    <property type="component" value="Unplaced"/>
</dbReference>
<keyword evidence="1" id="KW-1133">Transmembrane helix</keyword>
<dbReference type="STRING" id="318479.A0A0N4U6Q6"/>
<keyword evidence="4" id="KW-1185">Reference proteome</keyword>
<gene>
    <name evidence="2" type="ORF">DME_LOCUS6982</name>
</gene>
<keyword evidence="1" id="KW-0812">Transmembrane</keyword>